<dbReference type="InterPro" id="IPR019596">
    <property type="entry name" value="Phage_Mu_GpM_tail_tub"/>
</dbReference>
<evidence type="ECO:0000313" key="2">
    <source>
        <dbReference type="EMBL" id="OAM98106.1"/>
    </source>
</evidence>
<dbReference type="Pfam" id="PF10618">
    <property type="entry name" value="Tail_tube"/>
    <property type="match status" value="1"/>
</dbReference>
<feature type="region of interest" description="Disordered" evidence="1">
    <location>
        <begin position="95"/>
        <end position="117"/>
    </location>
</feature>
<dbReference type="OrthoDB" id="6399698at2"/>
<comment type="caution">
    <text evidence="2">The sequence shown here is derived from an EMBL/GenBank/DDBJ whole genome shotgun (WGS) entry which is preliminary data.</text>
</comment>
<evidence type="ECO:0000256" key="1">
    <source>
        <dbReference type="SAM" id="MobiDB-lite"/>
    </source>
</evidence>
<name>A0A178J9L8_9VIBR</name>
<dbReference type="EMBL" id="LUAX01000007">
    <property type="protein sequence ID" value="OAM98106.1"/>
    <property type="molecule type" value="Genomic_DNA"/>
</dbReference>
<gene>
    <name evidence="2" type="ORF">AZ468_21550</name>
</gene>
<evidence type="ECO:0000313" key="3">
    <source>
        <dbReference type="Proteomes" id="UP000094761"/>
    </source>
</evidence>
<dbReference type="AlphaFoldDB" id="A0A178J9L8"/>
<protein>
    <submittedName>
        <fullName evidence="2">Phage tail protein</fullName>
    </submittedName>
</protein>
<dbReference type="RefSeq" id="WP_069669255.1">
    <property type="nucleotide sequence ID" value="NZ_JAPFJR010000018.1"/>
</dbReference>
<feature type="compositionally biased region" description="Polar residues" evidence="1">
    <location>
        <begin position="95"/>
        <end position="105"/>
    </location>
</feature>
<accession>A0A178J9L8</accession>
<organism evidence="2 3">
    <name type="scientific">Vibrio europaeus</name>
    <dbReference type="NCBI Taxonomy" id="300876"/>
    <lineage>
        <taxon>Bacteria</taxon>
        <taxon>Pseudomonadati</taxon>
        <taxon>Pseudomonadota</taxon>
        <taxon>Gammaproteobacteria</taxon>
        <taxon>Vibrionales</taxon>
        <taxon>Vibrionaceae</taxon>
        <taxon>Vibrio</taxon>
        <taxon>Vibrio oreintalis group</taxon>
    </lineage>
</organism>
<proteinExistence type="predicted"/>
<reference evidence="2 3" key="1">
    <citation type="submission" date="2016-03" db="EMBL/GenBank/DDBJ databases">
        <title>Draft genome sequence of the Vibrio tubiashii subs. europaeus.</title>
        <authorList>
            <person name="Spinard E."/>
            <person name="Dubert J."/>
            <person name="Nelson D.R."/>
            <person name="Barja J.L."/>
        </authorList>
    </citation>
    <scope>NUCLEOTIDE SEQUENCE [LARGE SCALE GENOMIC DNA]</scope>
    <source>
        <strain evidence="3">PP-638</strain>
    </source>
</reference>
<dbReference type="Proteomes" id="UP000094761">
    <property type="component" value="Unassembled WGS sequence"/>
</dbReference>
<dbReference type="GeneID" id="78078318"/>
<sequence length="117" mass="12390">MGQILGQVVVRANSKQLKTKKGSTLNPGGFTHVSHAGPNRIWGKSKEFTPSTVAVVIAADEDVDVIEINNMTDATLTWEGDNGVDYMITGASPQAPFQLSDSGDITGTFEGNPAEKI</sequence>